<evidence type="ECO:0000313" key="7">
    <source>
        <dbReference type="EMBL" id="PON76973.1"/>
    </source>
</evidence>
<reference evidence="8" key="1">
    <citation type="submission" date="2016-06" db="EMBL/GenBank/DDBJ databases">
        <title>Parallel loss of symbiosis genes in relatives of nitrogen-fixing non-legume Parasponia.</title>
        <authorList>
            <person name="Van Velzen R."/>
            <person name="Holmer R."/>
            <person name="Bu F."/>
            <person name="Rutten L."/>
            <person name="Van Zeijl A."/>
            <person name="Liu W."/>
            <person name="Santuari L."/>
            <person name="Cao Q."/>
            <person name="Sharma T."/>
            <person name="Shen D."/>
            <person name="Roswanjaya Y."/>
            <person name="Wardhani T."/>
            <person name="Kalhor M.S."/>
            <person name="Jansen J."/>
            <person name="Van den Hoogen J."/>
            <person name="Gungor B."/>
            <person name="Hartog M."/>
            <person name="Hontelez J."/>
            <person name="Verver J."/>
            <person name="Yang W.-C."/>
            <person name="Schijlen E."/>
            <person name="Repin R."/>
            <person name="Schilthuizen M."/>
            <person name="Schranz E."/>
            <person name="Heidstra R."/>
            <person name="Miyata K."/>
            <person name="Fedorova E."/>
            <person name="Kohlen W."/>
            <person name="Bisseling T."/>
            <person name="Smit S."/>
            <person name="Geurts R."/>
        </authorList>
    </citation>
    <scope>NUCLEOTIDE SEQUENCE [LARGE SCALE GENOMIC DNA]</scope>
    <source>
        <strain evidence="8">cv. RG33-2</strain>
    </source>
</reference>
<dbReference type="InParanoid" id="A0A2P5DUJ9"/>
<evidence type="ECO:0000256" key="4">
    <source>
        <dbReference type="ARBA" id="ARBA00022807"/>
    </source>
</evidence>
<dbReference type="Gene3D" id="3.40.395.10">
    <property type="entry name" value="Adenoviral Proteinase, Chain A"/>
    <property type="match status" value="1"/>
</dbReference>
<dbReference type="AlphaFoldDB" id="A0A2P5DUJ9"/>
<dbReference type="GO" id="GO:0016926">
    <property type="term" value="P:protein desumoylation"/>
    <property type="evidence" value="ECO:0007669"/>
    <property type="project" value="TreeGrafter"/>
</dbReference>
<dbReference type="PROSITE" id="PS50600">
    <property type="entry name" value="ULP_PROTEASE"/>
    <property type="match status" value="1"/>
</dbReference>
<proteinExistence type="inferred from homology"/>
<dbReference type="OrthoDB" id="1694156at2759"/>
<accession>A0A2P5DUJ9</accession>
<dbReference type="Proteomes" id="UP000237000">
    <property type="component" value="Unassembled WGS sequence"/>
</dbReference>
<feature type="domain" description="Ubiquitin-like protease family profile" evidence="6">
    <location>
        <begin position="121"/>
        <end position="273"/>
    </location>
</feature>
<dbReference type="PANTHER" id="PTHR12606">
    <property type="entry name" value="SENTRIN/SUMO-SPECIFIC PROTEASE"/>
    <property type="match status" value="1"/>
</dbReference>
<evidence type="ECO:0000256" key="1">
    <source>
        <dbReference type="ARBA" id="ARBA00005234"/>
    </source>
</evidence>
<dbReference type="GO" id="GO:0006508">
    <property type="term" value="P:proteolysis"/>
    <property type="evidence" value="ECO:0007669"/>
    <property type="project" value="UniProtKB-KW"/>
</dbReference>
<protein>
    <submittedName>
        <fullName evidence="7">Ulp1 protease family, C-terminal catalytic domain containing protein</fullName>
    </submittedName>
</protein>
<dbReference type="GO" id="GO:0005634">
    <property type="term" value="C:nucleus"/>
    <property type="evidence" value="ECO:0007669"/>
    <property type="project" value="TreeGrafter"/>
</dbReference>
<evidence type="ECO:0000313" key="8">
    <source>
        <dbReference type="Proteomes" id="UP000237000"/>
    </source>
</evidence>
<dbReference type="GO" id="GO:0016929">
    <property type="term" value="F:deSUMOylase activity"/>
    <property type="evidence" value="ECO:0007669"/>
    <property type="project" value="TreeGrafter"/>
</dbReference>
<dbReference type="EMBL" id="JXTC01000248">
    <property type="protein sequence ID" value="PON76973.1"/>
    <property type="molecule type" value="Genomic_DNA"/>
</dbReference>
<organism evidence="7 8">
    <name type="scientific">Trema orientale</name>
    <name type="common">Charcoal tree</name>
    <name type="synonym">Celtis orientalis</name>
    <dbReference type="NCBI Taxonomy" id="63057"/>
    <lineage>
        <taxon>Eukaryota</taxon>
        <taxon>Viridiplantae</taxon>
        <taxon>Streptophyta</taxon>
        <taxon>Embryophyta</taxon>
        <taxon>Tracheophyta</taxon>
        <taxon>Spermatophyta</taxon>
        <taxon>Magnoliopsida</taxon>
        <taxon>eudicotyledons</taxon>
        <taxon>Gunneridae</taxon>
        <taxon>Pentapetalae</taxon>
        <taxon>rosids</taxon>
        <taxon>fabids</taxon>
        <taxon>Rosales</taxon>
        <taxon>Cannabaceae</taxon>
        <taxon>Trema</taxon>
    </lineage>
</organism>
<dbReference type="Pfam" id="PF02902">
    <property type="entry name" value="Peptidase_C48"/>
    <property type="match status" value="1"/>
</dbReference>
<comment type="similarity">
    <text evidence="1">Belongs to the peptidase C48 family.</text>
</comment>
<comment type="caution">
    <text evidence="7">The sequence shown here is derived from an EMBL/GenBank/DDBJ whole genome shotgun (WGS) entry which is preliminary data.</text>
</comment>
<evidence type="ECO:0000256" key="3">
    <source>
        <dbReference type="ARBA" id="ARBA00022801"/>
    </source>
</evidence>
<sequence>MEESPIEVGTPVTKGSPGKAGSPSLEGTLKKLTAFCKKKVLSTVEESEYAEHKAKKSVGKKKHVVIDESIWYEKYTNSDGFTVGPFRGRDEVVRIEVFKVTLFVFGNILEPSYEVALYGKVFVTKKSIGCLLPSGQLLGCILDCYSQILSHKERVRCKPAKPKVWYMPTQVSMLVPVLLTDGGGHWFLANVKLMLRTIDIWDSLAVTRHKIAHEEATREMLHTLDNLFLFDIKMGMPDGFKFVEFKINVKSDVPQHSNGTDCGLFVIKFMESIFLSELTTVGFYTDDVRLKLVGLIVSHDLNQVKSTCLTDCEQHFNVIANQEVQSNGEDNVVKLKGPVRSPTKSPIDPRFATKKLKARNMFTGTSPAHRTRNAKRRQLGLI</sequence>
<evidence type="ECO:0000259" key="6">
    <source>
        <dbReference type="PROSITE" id="PS50600"/>
    </source>
</evidence>
<name>A0A2P5DUJ9_TREOI</name>
<dbReference type="PANTHER" id="PTHR12606:SF157">
    <property type="entry name" value="OS06G0122600 PROTEIN"/>
    <property type="match status" value="1"/>
</dbReference>
<evidence type="ECO:0000256" key="2">
    <source>
        <dbReference type="ARBA" id="ARBA00022670"/>
    </source>
</evidence>
<keyword evidence="4" id="KW-0788">Thiol protease</keyword>
<keyword evidence="2 7" id="KW-0645">Protease</keyword>
<dbReference type="InterPro" id="IPR038765">
    <property type="entry name" value="Papain-like_cys_pep_sf"/>
</dbReference>
<feature type="region of interest" description="Disordered" evidence="5">
    <location>
        <begin position="1"/>
        <end position="23"/>
    </location>
</feature>
<keyword evidence="3" id="KW-0378">Hydrolase</keyword>
<dbReference type="SUPFAM" id="SSF54001">
    <property type="entry name" value="Cysteine proteinases"/>
    <property type="match status" value="1"/>
</dbReference>
<evidence type="ECO:0000256" key="5">
    <source>
        <dbReference type="SAM" id="MobiDB-lite"/>
    </source>
</evidence>
<keyword evidence="8" id="KW-1185">Reference proteome</keyword>
<dbReference type="InterPro" id="IPR003653">
    <property type="entry name" value="Peptidase_C48_C"/>
</dbReference>
<gene>
    <name evidence="7" type="ORF">TorRG33x02_241580</name>
</gene>